<dbReference type="EMBL" id="JARIHO010000065">
    <property type="protein sequence ID" value="KAJ7314811.1"/>
    <property type="molecule type" value="Genomic_DNA"/>
</dbReference>
<comment type="caution">
    <text evidence="1">The sequence shown here is derived from an EMBL/GenBank/DDBJ whole genome shotgun (WGS) entry which is preliminary data.</text>
</comment>
<dbReference type="AlphaFoldDB" id="A0AAD6ZBV3"/>
<dbReference type="Proteomes" id="UP001218218">
    <property type="component" value="Unassembled WGS sequence"/>
</dbReference>
<organism evidence="1 2">
    <name type="scientific">Mycena albidolilacea</name>
    <dbReference type="NCBI Taxonomy" id="1033008"/>
    <lineage>
        <taxon>Eukaryota</taxon>
        <taxon>Fungi</taxon>
        <taxon>Dikarya</taxon>
        <taxon>Basidiomycota</taxon>
        <taxon>Agaricomycotina</taxon>
        <taxon>Agaricomycetes</taxon>
        <taxon>Agaricomycetidae</taxon>
        <taxon>Agaricales</taxon>
        <taxon>Marasmiineae</taxon>
        <taxon>Mycenaceae</taxon>
        <taxon>Mycena</taxon>
    </lineage>
</organism>
<accession>A0AAD6ZBV3</accession>
<name>A0AAD6ZBV3_9AGAR</name>
<evidence type="ECO:0000313" key="1">
    <source>
        <dbReference type="EMBL" id="KAJ7314811.1"/>
    </source>
</evidence>
<protein>
    <submittedName>
        <fullName evidence="1">Uncharacterized protein</fullName>
    </submittedName>
</protein>
<gene>
    <name evidence="1" type="ORF">DFH08DRAFT_1087139</name>
</gene>
<sequence>MGLIRIQACCKWVAKQGVDIRLIYRESKTTHWPGQQLDIHARRPATSVSILDNWYRRPFLDEYNAKHLITDMLTMWTRYPELLFIGGNTNSVNTCASIDIRNLTGGVYNAESLLEGDNAACFVFEAVQILVPDALSRLAGIGGVILTKLLSVTAILAGLTRPDLVDINRSILGRYPGYRQMSHAV</sequence>
<keyword evidence="2" id="KW-1185">Reference proteome</keyword>
<evidence type="ECO:0000313" key="2">
    <source>
        <dbReference type="Proteomes" id="UP001218218"/>
    </source>
</evidence>
<proteinExistence type="predicted"/>
<reference evidence="1" key="1">
    <citation type="submission" date="2023-03" db="EMBL/GenBank/DDBJ databases">
        <title>Massive genome expansion in bonnet fungi (Mycena s.s.) driven by repeated elements and novel gene families across ecological guilds.</title>
        <authorList>
            <consortium name="Lawrence Berkeley National Laboratory"/>
            <person name="Harder C.B."/>
            <person name="Miyauchi S."/>
            <person name="Viragh M."/>
            <person name="Kuo A."/>
            <person name="Thoen E."/>
            <person name="Andreopoulos B."/>
            <person name="Lu D."/>
            <person name="Skrede I."/>
            <person name="Drula E."/>
            <person name="Henrissat B."/>
            <person name="Morin E."/>
            <person name="Kohler A."/>
            <person name="Barry K."/>
            <person name="LaButti K."/>
            <person name="Morin E."/>
            <person name="Salamov A."/>
            <person name="Lipzen A."/>
            <person name="Mereny Z."/>
            <person name="Hegedus B."/>
            <person name="Baldrian P."/>
            <person name="Stursova M."/>
            <person name="Weitz H."/>
            <person name="Taylor A."/>
            <person name="Grigoriev I.V."/>
            <person name="Nagy L.G."/>
            <person name="Martin F."/>
            <person name="Kauserud H."/>
        </authorList>
    </citation>
    <scope>NUCLEOTIDE SEQUENCE</scope>
    <source>
        <strain evidence="1">CBHHK002</strain>
    </source>
</reference>